<proteinExistence type="predicted"/>
<dbReference type="Proteomes" id="UP001303760">
    <property type="component" value="Unassembled WGS sequence"/>
</dbReference>
<accession>A0AAN7C2R9</accession>
<organism evidence="1 2">
    <name type="scientific">Achaetomium macrosporum</name>
    <dbReference type="NCBI Taxonomy" id="79813"/>
    <lineage>
        <taxon>Eukaryota</taxon>
        <taxon>Fungi</taxon>
        <taxon>Dikarya</taxon>
        <taxon>Ascomycota</taxon>
        <taxon>Pezizomycotina</taxon>
        <taxon>Sordariomycetes</taxon>
        <taxon>Sordariomycetidae</taxon>
        <taxon>Sordariales</taxon>
        <taxon>Chaetomiaceae</taxon>
        <taxon>Achaetomium</taxon>
    </lineage>
</organism>
<feature type="non-terminal residue" evidence="1">
    <location>
        <position position="118"/>
    </location>
</feature>
<keyword evidence="2" id="KW-1185">Reference proteome</keyword>
<sequence>MEEAYRYYADIVRFITRIRLLSDPSLTSRDDVTAGDSFESFWRTLIYNRAGDDLREESQPESTIGYLFAYWYLGCKLYLTRKWEQDPNSFTLHLNVLRKLVAPFGRMFHMCSGSRFFL</sequence>
<dbReference type="EMBL" id="MU860552">
    <property type="protein sequence ID" value="KAK4233453.1"/>
    <property type="molecule type" value="Genomic_DNA"/>
</dbReference>
<gene>
    <name evidence="1" type="ORF">C8A03DRAFT_19481</name>
</gene>
<reference evidence="1" key="1">
    <citation type="journal article" date="2023" name="Mol. Phylogenet. Evol.">
        <title>Genome-scale phylogeny and comparative genomics of the fungal order Sordariales.</title>
        <authorList>
            <person name="Hensen N."/>
            <person name="Bonometti L."/>
            <person name="Westerberg I."/>
            <person name="Brannstrom I.O."/>
            <person name="Guillou S."/>
            <person name="Cros-Aarteil S."/>
            <person name="Calhoun S."/>
            <person name="Haridas S."/>
            <person name="Kuo A."/>
            <person name="Mondo S."/>
            <person name="Pangilinan J."/>
            <person name="Riley R."/>
            <person name="LaButti K."/>
            <person name="Andreopoulos B."/>
            <person name="Lipzen A."/>
            <person name="Chen C."/>
            <person name="Yan M."/>
            <person name="Daum C."/>
            <person name="Ng V."/>
            <person name="Clum A."/>
            <person name="Steindorff A."/>
            <person name="Ohm R.A."/>
            <person name="Martin F."/>
            <person name="Silar P."/>
            <person name="Natvig D.O."/>
            <person name="Lalanne C."/>
            <person name="Gautier V."/>
            <person name="Ament-Velasquez S.L."/>
            <person name="Kruys A."/>
            <person name="Hutchinson M.I."/>
            <person name="Powell A.J."/>
            <person name="Barry K."/>
            <person name="Miller A.N."/>
            <person name="Grigoriev I.V."/>
            <person name="Debuchy R."/>
            <person name="Gladieux P."/>
            <person name="Hiltunen Thoren M."/>
            <person name="Johannesson H."/>
        </authorList>
    </citation>
    <scope>NUCLEOTIDE SEQUENCE</scope>
    <source>
        <strain evidence="1">CBS 532.94</strain>
    </source>
</reference>
<protein>
    <submittedName>
        <fullName evidence="1">Uncharacterized protein</fullName>
    </submittedName>
</protein>
<comment type="caution">
    <text evidence="1">The sequence shown here is derived from an EMBL/GenBank/DDBJ whole genome shotgun (WGS) entry which is preliminary data.</text>
</comment>
<name>A0AAN7C2R9_9PEZI</name>
<reference evidence="1" key="2">
    <citation type="submission" date="2023-05" db="EMBL/GenBank/DDBJ databases">
        <authorList>
            <consortium name="Lawrence Berkeley National Laboratory"/>
            <person name="Steindorff A."/>
            <person name="Hensen N."/>
            <person name="Bonometti L."/>
            <person name="Westerberg I."/>
            <person name="Brannstrom I.O."/>
            <person name="Guillou S."/>
            <person name="Cros-Aarteil S."/>
            <person name="Calhoun S."/>
            <person name="Haridas S."/>
            <person name="Kuo A."/>
            <person name="Mondo S."/>
            <person name="Pangilinan J."/>
            <person name="Riley R."/>
            <person name="Labutti K."/>
            <person name="Andreopoulos B."/>
            <person name="Lipzen A."/>
            <person name="Chen C."/>
            <person name="Yanf M."/>
            <person name="Daum C."/>
            <person name="Ng V."/>
            <person name="Clum A."/>
            <person name="Ohm R."/>
            <person name="Martin F."/>
            <person name="Silar P."/>
            <person name="Natvig D."/>
            <person name="Lalanne C."/>
            <person name="Gautier V."/>
            <person name="Ament-Velasquez S.L."/>
            <person name="Kruys A."/>
            <person name="Hutchinson M.I."/>
            <person name="Powell A.J."/>
            <person name="Barry K."/>
            <person name="Miller A.N."/>
            <person name="Grigoriev I.V."/>
            <person name="Debuchy R."/>
            <person name="Gladieux P."/>
            <person name="Thoren M.H."/>
            <person name="Johannesson H."/>
        </authorList>
    </citation>
    <scope>NUCLEOTIDE SEQUENCE</scope>
    <source>
        <strain evidence="1">CBS 532.94</strain>
    </source>
</reference>
<evidence type="ECO:0000313" key="2">
    <source>
        <dbReference type="Proteomes" id="UP001303760"/>
    </source>
</evidence>
<dbReference type="AlphaFoldDB" id="A0AAN7C2R9"/>
<evidence type="ECO:0000313" key="1">
    <source>
        <dbReference type="EMBL" id="KAK4233453.1"/>
    </source>
</evidence>